<dbReference type="PANTHER" id="PTHR37984">
    <property type="entry name" value="PROTEIN CBG26694"/>
    <property type="match status" value="1"/>
</dbReference>
<evidence type="ECO:0000256" key="1">
    <source>
        <dbReference type="ARBA" id="ARBA00010879"/>
    </source>
</evidence>
<evidence type="ECO:0000256" key="2">
    <source>
        <dbReference type="ARBA" id="ARBA00012180"/>
    </source>
</evidence>
<dbReference type="CDD" id="cd09274">
    <property type="entry name" value="RNase_HI_RT_Ty3"/>
    <property type="match status" value="1"/>
</dbReference>
<comment type="caution">
    <text evidence="10">The sequence shown here is derived from an EMBL/GenBank/DDBJ whole genome shotgun (WGS) entry which is preliminary data.</text>
</comment>
<name>A0ABQ8L318_LABRO</name>
<keyword evidence="7" id="KW-0378">Hydrolase</keyword>
<accession>A0ABQ8L318</accession>
<dbReference type="PROSITE" id="PS50878">
    <property type="entry name" value="RT_POL"/>
    <property type="match status" value="1"/>
</dbReference>
<keyword evidence="11" id="KW-1185">Reference proteome</keyword>
<evidence type="ECO:0000313" key="11">
    <source>
        <dbReference type="Proteomes" id="UP000830375"/>
    </source>
</evidence>
<sequence length="474" mass="54214">MPNDSLFYTSVLVQDKVCLRGMLDSGSMATTLSVDIVPQLREAGVLDQELFRAPPPFTRWMYLQRWGNALFSTMDLTSGYYNIPLHEEDKKFTAFSSPLGLREYNRLPQGLCNSPATFIRMMITIFGDQNFMSLLCYLDDLLVFGKDEEESLQRLEMEGVASDPMKVETITNVSEGDLMEADGVQNKEGEGHEKRTGAVQKLPPDDWTDDRRGAFENLKAALVTAFPSSGGACCHETNRLVQKSLNHAQSKFPLHRLEFLAMKWAICDKFSHWLRGHRFTVWTDNNPLKYILTKPRLDACEQRWVAKLAPSEFDIQYIPCPKNVVADALSREPFATSRILHRLTRTPYDILRHEAETLEIEQVQGMFHLSCDRRVRLFVERGRWPSRREKGHESKETVRTLRQWGKVTIKLGILYQVSKNPTTKKKIFQYVVPAALRGLVLKGCMMTQVTRASTALFGLRGSNFTGTLWRMTQS</sequence>
<evidence type="ECO:0000259" key="9">
    <source>
        <dbReference type="PROSITE" id="PS50878"/>
    </source>
</evidence>
<dbReference type="Pfam" id="PF17917">
    <property type="entry name" value="RT_RNaseH"/>
    <property type="match status" value="1"/>
</dbReference>
<keyword evidence="3" id="KW-0808">Transferase</keyword>
<proteinExistence type="inferred from homology"/>
<comment type="similarity">
    <text evidence="1">Belongs to the beta type-B retroviral polymerase family. HERV class-II K(HML-2) pol subfamily.</text>
</comment>
<gene>
    <name evidence="10" type="ORF">H4Q32_025662</name>
</gene>
<keyword evidence="4" id="KW-0548">Nucleotidyltransferase</keyword>
<dbReference type="InterPro" id="IPR043128">
    <property type="entry name" value="Rev_trsase/Diguanyl_cyclase"/>
</dbReference>
<dbReference type="EC" id="3.1.26.4" evidence="2"/>
<keyword evidence="8" id="KW-0695">RNA-directed DNA polymerase</keyword>
<keyword evidence="6" id="KW-0255">Endonuclease</keyword>
<dbReference type="EMBL" id="JACTAM010002317">
    <property type="protein sequence ID" value="KAI2645126.1"/>
    <property type="molecule type" value="Genomic_DNA"/>
</dbReference>
<dbReference type="CDD" id="cd01647">
    <property type="entry name" value="RT_LTR"/>
    <property type="match status" value="1"/>
</dbReference>
<dbReference type="Pfam" id="PF00078">
    <property type="entry name" value="RVT_1"/>
    <property type="match status" value="1"/>
</dbReference>
<protein>
    <recommendedName>
        <fullName evidence="2">ribonuclease H</fullName>
        <ecNumber evidence="2">3.1.26.4</ecNumber>
    </recommendedName>
</protein>
<dbReference type="InterPro" id="IPR043502">
    <property type="entry name" value="DNA/RNA_pol_sf"/>
</dbReference>
<evidence type="ECO:0000256" key="7">
    <source>
        <dbReference type="ARBA" id="ARBA00022801"/>
    </source>
</evidence>
<organism evidence="10 11">
    <name type="scientific">Labeo rohita</name>
    <name type="common">Indian major carp</name>
    <name type="synonym">Cyprinus rohita</name>
    <dbReference type="NCBI Taxonomy" id="84645"/>
    <lineage>
        <taxon>Eukaryota</taxon>
        <taxon>Metazoa</taxon>
        <taxon>Chordata</taxon>
        <taxon>Craniata</taxon>
        <taxon>Vertebrata</taxon>
        <taxon>Euteleostomi</taxon>
        <taxon>Actinopterygii</taxon>
        <taxon>Neopterygii</taxon>
        <taxon>Teleostei</taxon>
        <taxon>Ostariophysi</taxon>
        <taxon>Cypriniformes</taxon>
        <taxon>Cyprinidae</taxon>
        <taxon>Labeoninae</taxon>
        <taxon>Labeonini</taxon>
        <taxon>Labeo</taxon>
    </lineage>
</organism>
<dbReference type="Proteomes" id="UP000830375">
    <property type="component" value="Unassembled WGS sequence"/>
</dbReference>
<dbReference type="Gene3D" id="3.10.10.10">
    <property type="entry name" value="HIV Type 1 Reverse Transcriptase, subunit A, domain 1"/>
    <property type="match status" value="1"/>
</dbReference>
<dbReference type="PANTHER" id="PTHR37984:SF5">
    <property type="entry name" value="PROTEIN NYNRIN-LIKE"/>
    <property type="match status" value="1"/>
</dbReference>
<evidence type="ECO:0000256" key="4">
    <source>
        <dbReference type="ARBA" id="ARBA00022695"/>
    </source>
</evidence>
<evidence type="ECO:0000313" key="10">
    <source>
        <dbReference type="EMBL" id="KAI2645126.1"/>
    </source>
</evidence>
<keyword evidence="5" id="KW-0540">Nuclease</keyword>
<dbReference type="InterPro" id="IPR041373">
    <property type="entry name" value="RT_RNaseH"/>
</dbReference>
<evidence type="ECO:0000256" key="6">
    <source>
        <dbReference type="ARBA" id="ARBA00022759"/>
    </source>
</evidence>
<dbReference type="InterPro" id="IPR050951">
    <property type="entry name" value="Retrovirus_Pol_polyprotein"/>
</dbReference>
<dbReference type="SUPFAM" id="SSF56672">
    <property type="entry name" value="DNA/RNA polymerases"/>
    <property type="match status" value="1"/>
</dbReference>
<reference evidence="10 11" key="1">
    <citation type="submission" date="2022-01" db="EMBL/GenBank/DDBJ databases">
        <title>A high-quality chromosome-level genome assembly of rohu carp, Labeo rohita.</title>
        <authorList>
            <person name="Arick M.A. II"/>
            <person name="Hsu C.-Y."/>
            <person name="Magbanua Z."/>
            <person name="Pechanova O."/>
            <person name="Grover C."/>
            <person name="Miller E."/>
            <person name="Thrash A."/>
            <person name="Ezzel L."/>
            <person name="Alam S."/>
            <person name="Benzie J."/>
            <person name="Hamilton M."/>
            <person name="Karsi A."/>
            <person name="Lawrence M.L."/>
            <person name="Peterson D.G."/>
        </authorList>
    </citation>
    <scope>NUCLEOTIDE SEQUENCE [LARGE SCALE GENOMIC DNA]</scope>
    <source>
        <strain evidence="11">BAU-BD-2019</strain>
        <tissue evidence="10">Blood</tissue>
    </source>
</reference>
<evidence type="ECO:0000256" key="3">
    <source>
        <dbReference type="ARBA" id="ARBA00022679"/>
    </source>
</evidence>
<evidence type="ECO:0000256" key="5">
    <source>
        <dbReference type="ARBA" id="ARBA00022722"/>
    </source>
</evidence>
<dbReference type="Gene3D" id="3.30.70.270">
    <property type="match status" value="1"/>
</dbReference>
<feature type="domain" description="Reverse transcriptase" evidence="9">
    <location>
        <begin position="1"/>
        <end position="200"/>
    </location>
</feature>
<evidence type="ECO:0000256" key="8">
    <source>
        <dbReference type="ARBA" id="ARBA00022918"/>
    </source>
</evidence>
<dbReference type="InterPro" id="IPR000477">
    <property type="entry name" value="RT_dom"/>
</dbReference>